<comment type="caution">
    <text evidence="2">The sequence shown here is derived from an EMBL/GenBank/DDBJ whole genome shotgun (WGS) entry which is preliminary data.</text>
</comment>
<reference evidence="2" key="2">
    <citation type="submission" date="2014-09" db="EMBL/GenBank/DDBJ databases">
        <title>Criblamydia sequanensis harbors a mega-plasmid encoding arsenite resistance.</title>
        <authorList>
            <person name="Bertelli C."/>
            <person name="Goesmann A."/>
            <person name="Greub G."/>
        </authorList>
    </citation>
    <scope>NUCLEOTIDE SEQUENCE [LARGE SCALE GENOMIC DNA]</scope>
    <source>
        <strain evidence="2">CRIB-18</strain>
    </source>
</reference>
<evidence type="ECO:0000313" key="2">
    <source>
        <dbReference type="EMBL" id="CDR33873.1"/>
    </source>
</evidence>
<dbReference type="OrthoDB" id="20819at2"/>
<evidence type="ECO:0000256" key="1">
    <source>
        <dbReference type="SAM" id="MobiDB-lite"/>
    </source>
</evidence>
<accession>A0A090D1Y0</accession>
<sequence length="964" mass="110066">MSTELNAGIPLNINEASSSDSFNQSSEKAALSSSDEGSELESKSQRVASKNLGEAKETKSFNLFKKLHFFNSEKKEKEKEKEKDKSTKIFEKAAFVEESSSLQKDSQEGLIGFFKNNLSKSKRKKKESQDSLHEKRKVTFSEKRKKSFVIPPLLLTEISKSERKLSVSSSLKRTNSETCSMSGSRMASESDLSADLLSAKREAIDWKQKSSFKLSFNERFLSPVFEKIENTAQEVRATQEKFKFQNGEASYFAFLAIEIANLLIMDDGEVNISLIPAIIDFFISNDPVLNHEASLYYSLKAIFENDEIVELIKTIEAPNRQTSPAADLIRITLNIPLGESVNDRQAKITALSALLSHHRQSFEGSCFATHFAIALLANDPLACLKDFKDLLKRGSLTRTIGGIKKPFPFLMRTGEESLSQTITITKSGEIKELGTYIWKAPSIQKALHIAGFHNSKIPSKKVLSKLIPSGEQTICMHELLKALAEQALKLEVNKGRCLQQIYFRMTFAFEAVISNPLLRAFDNSLAEMAEANEQGMITKPVVYAITNPIEKELKQFLKKEKESKKEAILLYNTFKSIVLKRIHLHYDPDINEKMENHEHFSKEGGFVLYDTKGKSLTSKWTRIDSPESFREFISDMIVLSFNEILPTLSELEPDLKKEKELIYNRLVKRLRKYINSKFFLLESLSCFYPANLKMNDPLKSWRKSQYTPWRTIAGNFGEKVREIYNEKPLPSEKKLLPVDNTEICLMTLAEVRNLYRASGDKDSLINCQSKVPVYTRTHAFNLIFGHPSFQHLNSDDPKSSYNSLIDLSLKLSEDEFEESKRELLSSQFLLAYNESHFKGNLNFEALKNFMKELTFPISCKNFWESSLKFLEGQSEASQLSPQENAFLIDRTLCSCLSETTLFSMQRNAIHFADTNWKNGLHDIHFCIAPHPGTGTLRLFEIQDDNQKITPIHDFFIFEKPWEFY</sequence>
<feature type="region of interest" description="Disordered" evidence="1">
    <location>
        <begin position="1"/>
        <end position="52"/>
    </location>
</feature>
<dbReference type="RefSeq" id="WP_041017408.1">
    <property type="nucleotide sequence ID" value="NZ_CCEJ010000004.1"/>
</dbReference>
<feature type="compositionally biased region" description="Polar residues" evidence="1">
    <location>
        <begin position="14"/>
        <end position="27"/>
    </location>
</feature>
<proteinExistence type="predicted"/>
<dbReference type="Proteomes" id="UP000031552">
    <property type="component" value="Unassembled WGS sequence"/>
</dbReference>
<evidence type="ECO:0000313" key="3">
    <source>
        <dbReference type="Proteomes" id="UP000031552"/>
    </source>
</evidence>
<dbReference type="STRING" id="1437425.CSEC_1047"/>
<gene>
    <name evidence="2" type="ORF">CSEC_1047</name>
</gene>
<keyword evidence="3" id="KW-1185">Reference proteome</keyword>
<dbReference type="EMBL" id="CCEJ010000004">
    <property type="protein sequence ID" value="CDR33873.1"/>
    <property type="molecule type" value="Genomic_DNA"/>
</dbReference>
<reference evidence="2" key="1">
    <citation type="submission" date="2013-12" db="EMBL/GenBank/DDBJ databases">
        <authorList>
            <person name="Linke B."/>
        </authorList>
    </citation>
    <scope>NUCLEOTIDE SEQUENCE [LARGE SCALE GENOMIC DNA]</scope>
    <source>
        <strain evidence="2">CRIB-18</strain>
    </source>
</reference>
<name>A0A090D1Y0_9BACT</name>
<dbReference type="AlphaFoldDB" id="A0A090D1Y0"/>
<dbReference type="eggNOG" id="COG1196">
    <property type="taxonomic scope" value="Bacteria"/>
</dbReference>
<organism evidence="2 3">
    <name type="scientific">Candidatus Criblamydia sequanensis CRIB-18</name>
    <dbReference type="NCBI Taxonomy" id="1437425"/>
    <lineage>
        <taxon>Bacteria</taxon>
        <taxon>Pseudomonadati</taxon>
        <taxon>Chlamydiota</taxon>
        <taxon>Chlamydiia</taxon>
        <taxon>Parachlamydiales</taxon>
        <taxon>Candidatus Criblamydiaceae</taxon>
        <taxon>Candidatus Criblamydia</taxon>
    </lineage>
</organism>
<protein>
    <submittedName>
        <fullName evidence="2">Uncharacterized protein</fullName>
    </submittedName>
</protein>